<accession>O67486</accession>
<dbReference type="Gene3D" id="3.40.50.300">
    <property type="entry name" value="P-loop containing nucleotide triphosphate hydrolases"/>
    <property type="match status" value="1"/>
</dbReference>
<name>O67486_AQUAE</name>
<dbReference type="SMART" id="SM00382">
    <property type="entry name" value="AAA"/>
    <property type="match status" value="1"/>
</dbReference>
<dbReference type="PANTHER" id="PTHR11669:SF8">
    <property type="entry name" value="DNA POLYMERASE III SUBUNIT DELTA"/>
    <property type="match status" value="1"/>
</dbReference>
<dbReference type="PANTHER" id="PTHR11669">
    <property type="entry name" value="REPLICATION FACTOR C / DNA POLYMERASE III GAMMA-TAU SUBUNIT"/>
    <property type="match status" value="1"/>
</dbReference>
<sequence>MEKVFLEKLQKTLHIPGGLLFYGKEGSGKTKTAFEFAKGILCKENVPWGCGSCPSCKHVNELEEAFFKGEIEDFKVYKDKDGKKHFVYLMGEHPDFVVIIPSGHYIKIEQIREVKNFAYVKPALSRRKVIIIDDAHAMTSQAANALLKVLEEPPADTTFILTTNRRSAILPTILSRTFQVEFKGFSVKEVMEIAKVDEEIAKLSGGSLKRAILLKENKDILNKVKEFLENEPLKVYKLASEFEKWEPEKQKLFLEIMEELVSQKLTEEKKDNYTYLLDTIRLFKDGLARGVNEPLWLFTLAVQAD</sequence>
<dbReference type="EMBL" id="AE000657">
    <property type="protein sequence ID" value="AAC07454.1"/>
    <property type="molecule type" value="Genomic_DNA"/>
</dbReference>
<evidence type="ECO:0000259" key="1">
    <source>
        <dbReference type="SMART" id="SM00382"/>
    </source>
</evidence>
<protein>
    <recommendedName>
        <fullName evidence="1">AAA+ ATPase domain-containing protein</fullName>
    </recommendedName>
</protein>
<reference evidence="2 3" key="1">
    <citation type="journal article" date="1998" name="Nature">
        <title>The complete genome of the hyperthermophilic bacterium Aquifex aeolicus.</title>
        <authorList>
            <person name="Deckert G."/>
            <person name="Warren P.V."/>
            <person name="Gaasterland T."/>
            <person name="Young W.G."/>
            <person name="Lenox A.L."/>
            <person name="Graham D.E."/>
            <person name="Overbeek R."/>
            <person name="Snead M.A."/>
            <person name="Keller M."/>
            <person name="Aujay M."/>
            <person name="Huber R."/>
            <person name="Feldman R.A."/>
            <person name="Short J.M."/>
            <person name="Olson G.J."/>
            <person name="Swanson R.V."/>
        </authorList>
    </citation>
    <scope>NUCLEOTIDE SEQUENCE [LARGE SCALE GENOMIC DNA]</scope>
    <source>
        <strain evidence="2 3">VF5</strain>
    </source>
</reference>
<proteinExistence type="predicted"/>
<dbReference type="InterPro" id="IPR050238">
    <property type="entry name" value="DNA_Rep/Repair_Clamp_Loader"/>
</dbReference>
<organism evidence="2 3">
    <name type="scientific">Aquifex aeolicus (strain VF5)</name>
    <dbReference type="NCBI Taxonomy" id="224324"/>
    <lineage>
        <taxon>Bacteria</taxon>
        <taxon>Pseudomonadati</taxon>
        <taxon>Aquificota</taxon>
        <taxon>Aquificia</taxon>
        <taxon>Aquificales</taxon>
        <taxon>Aquificaceae</taxon>
        <taxon>Aquifex</taxon>
    </lineage>
</organism>
<dbReference type="STRING" id="224324.aq_1526"/>
<dbReference type="KEGG" id="aae:aq_1526"/>
<dbReference type="EnsemblBacteria" id="AAC07454">
    <property type="protein sequence ID" value="AAC07454"/>
    <property type="gene ID" value="aq_1526"/>
</dbReference>
<dbReference type="AlphaFoldDB" id="O67486"/>
<dbReference type="Proteomes" id="UP000000798">
    <property type="component" value="Chromosome"/>
</dbReference>
<dbReference type="PATRIC" id="fig|224324.8.peg.1186"/>
<evidence type="ECO:0000313" key="3">
    <source>
        <dbReference type="Proteomes" id="UP000000798"/>
    </source>
</evidence>
<evidence type="ECO:0000313" key="2">
    <source>
        <dbReference type="EMBL" id="AAC07454.1"/>
    </source>
</evidence>
<dbReference type="RefSeq" id="WP_010880989.1">
    <property type="nucleotide sequence ID" value="NC_000918.1"/>
</dbReference>
<dbReference type="PIR" id="D70432">
    <property type="entry name" value="D70432"/>
</dbReference>
<dbReference type="GO" id="GO:0006261">
    <property type="term" value="P:DNA-templated DNA replication"/>
    <property type="evidence" value="ECO:0000318"/>
    <property type="project" value="GO_Central"/>
</dbReference>
<dbReference type="eggNOG" id="COG0470">
    <property type="taxonomic scope" value="Bacteria"/>
</dbReference>
<feature type="domain" description="AAA+ ATPase" evidence="1">
    <location>
        <begin position="15"/>
        <end position="184"/>
    </location>
</feature>
<dbReference type="Pfam" id="PF13177">
    <property type="entry name" value="DNA_pol3_delta2"/>
    <property type="match status" value="2"/>
</dbReference>
<dbReference type="InterPro" id="IPR003593">
    <property type="entry name" value="AAA+_ATPase"/>
</dbReference>
<dbReference type="InterPro" id="IPR027417">
    <property type="entry name" value="P-loop_NTPase"/>
</dbReference>
<dbReference type="HOGENOM" id="CLU_006229_4_0_0"/>
<dbReference type="SUPFAM" id="SSF52540">
    <property type="entry name" value="P-loop containing nucleoside triphosphate hydrolases"/>
    <property type="match status" value="1"/>
</dbReference>
<keyword evidence="3" id="KW-1185">Reference proteome</keyword>
<dbReference type="InParanoid" id="O67486"/>
<gene>
    <name evidence="2" type="ordered locus">aq_1526</name>
</gene>
<dbReference type="OrthoDB" id="9810148at2"/>